<name>A0A0L6JGI6_9FIRM</name>
<proteinExistence type="predicted"/>
<dbReference type="STRING" id="398512.Bccel_0076"/>
<organism evidence="1 2">
    <name type="scientific">Pseudobacteroides cellulosolvens ATCC 35603 = DSM 2933</name>
    <dbReference type="NCBI Taxonomy" id="398512"/>
    <lineage>
        <taxon>Bacteria</taxon>
        <taxon>Bacillati</taxon>
        <taxon>Bacillota</taxon>
        <taxon>Clostridia</taxon>
        <taxon>Eubacteriales</taxon>
        <taxon>Oscillospiraceae</taxon>
        <taxon>Pseudobacteroides</taxon>
    </lineage>
</organism>
<dbReference type="Proteomes" id="UP000036923">
    <property type="component" value="Unassembled WGS sequence"/>
</dbReference>
<accession>A0A0L6JGI6</accession>
<sequence length="61" mass="6975">MGLIVGDQVVMHTCLEAEKYKNKIWTVRTDPWKLEGHTEVVMLEGYSGCFATEFLTKLDDP</sequence>
<comment type="caution">
    <text evidence="1">The sequence shown here is derived from an EMBL/GenBank/DDBJ whole genome shotgun (WGS) entry which is preliminary data.</text>
</comment>
<gene>
    <name evidence="1" type="ORF">Bccel_0076</name>
</gene>
<keyword evidence="2" id="KW-1185">Reference proteome</keyword>
<dbReference type="AlphaFoldDB" id="A0A0L6JGI6"/>
<evidence type="ECO:0000313" key="1">
    <source>
        <dbReference type="EMBL" id="KNY24819.1"/>
    </source>
</evidence>
<dbReference type="eggNOG" id="ENOG5033F95">
    <property type="taxonomic scope" value="Bacteria"/>
</dbReference>
<dbReference type="RefSeq" id="WP_036939374.1">
    <property type="nucleotide sequence ID" value="NZ_JQKC01000009.1"/>
</dbReference>
<protein>
    <submittedName>
        <fullName evidence="1">Uncharacterized protein</fullName>
    </submittedName>
</protein>
<reference evidence="2" key="1">
    <citation type="submission" date="2015-07" db="EMBL/GenBank/DDBJ databases">
        <title>Near-Complete Genome Sequence of the Cellulolytic Bacterium Bacteroides (Pseudobacteroides) cellulosolvens ATCC 35603.</title>
        <authorList>
            <person name="Dassa B."/>
            <person name="Utturkar S.M."/>
            <person name="Klingeman D.M."/>
            <person name="Hurt R.A."/>
            <person name="Keller M."/>
            <person name="Xu J."/>
            <person name="Reddy Y.H.K."/>
            <person name="Borovok I."/>
            <person name="Grinberg I.R."/>
            <person name="Lamed R."/>
            <person name="Zhivin O."/>
            <person name="Bayer E.A."/>
            <person name="Brown S.D."/>
        </authorList>
    </citation>
    <scope>NUCLEOTIDE SEQUENCE [LARGE SCALE GENOMIC DNA]</scope>
    <source>
        <strain evidence="2">DSM 2933</strain>
    </source>
</reference>
<dbReference type="EMBL" id="LGTC01000001">
    <property type="protein sequence ID" value="KNY24819.1"/>
    <property type="molecule type" value="Genomic_DNA"/>
</dbReference>
<evidence type="ECO:0000313" key="2">
    <source>
        <dbReference type="Proteomes" id="UP000036923"/>
    </source>
</evidence>
<dbReference type="OrthoDB" id="9813719at2"/>